<evidence type="ECO:0000313" key="3">
    <source>
        <dbReference type="Proteomes" id="UP000265725"/>
    </source>
</evidence>
<dbReference type="AlphaFoldDB" id="A0A385YS10"/>
<keyword evidence="3" id="KW-1185">Reference proteome</keyword>
<evidence type="ECO:0000313" key="2">
    <source>
        <dbReference type="EMBL" id="AYC29575.1"/>
    </source>
</evidence>
<reference evidence="3" key="1">
    <citation type="submission" date="2018-09" db="EMBL/GenBank/DDBJ databases">
        <authorList>
            <person name="Zhu H."/>
        </authorList>
    </citation>
    <scope>NUCLEOTIDE SEQUENCE [LARGE SCALE GENOMIC DNA]</scope>
    <source>
        <strain evidence="3">K2R23-3</strain>
    </source>
</reference>
<dbReference type="Gene3D" id="3.30.1490.480">
    <property type="entry name" value="Endolytic murein transglycosylase"/>
    <property type="match status" value="1"/>
</dbReference>
<feature type="region of interest" description="Disordered" evidence="1">
    <location>
        <begin position="79"/>
        <end position="104"/>
    </location>
</feature>
<organism evidence="2 3">
    <name type="scientific">Paenisporosarcina cavernae</name>
    <dbReference type="NCBI Taxonomy" id="2320858"/>
    <lineage>
        <taxon>Bacteria</taxon>
        <taxon>Bacillati</taxon>
        <taxon>Bacillota</taxon>
        <taxon>Bacilli</taxon>
        <taxon>Bacillales</taxon>
        <taxon>Caryophanaceae</taxon>
        <taxon>Paenisporosarcina</taxon>
    </lineage>
</organism>
<accession>A0A385YS10</accession>
<dbReference type="OrthoDB" id="2138957at2"/>
<feature type="compositionally biased region" description="Polar residues" evidence="1">
    <location>
        <begin position="79"/>
        <end position="91"/>
    </location>
</feature>
<dbReference type="EMBL" id="CP032418">
    <property type="protein sequence ID" value="AYC29575.1"/>
    <property type="molecule type" value="Genomic_DNA"/>
</dbReference>
<dbReference type="Proteomes" id="UP000265725">
    <property type="component" value="Chromosome"/>
</dbReference>
<evidence type="ECO:0008006" key="4">
    <source>
        <dbReference type="Google" id="ProtNLM"/>
    </source>
</evidence>
<protein>
    <recommendedName>
        <fullName evidence="4">Aminodeoxychorismate lyase</fullName>
    </recommendedName>
</protein>
<gene>
    <name evidence="2" type="ORF">D3873_06640</name>
</gene>
<proteinExistence type="predicted"/>
<dbReference type="KEGG" id="paek:D3873_06640"/>
<name>A0A385YS10_9BACL</name>
<sequence length="171" mass="18986">MIRLNRLLEEDSVKEILQGVGIGLILSGSLFWFMQEEDISHSSNEITTTNKEKIAHLTKQLEERDAQLAEVQLDLLQAQQETTAEPSLSEGTKQEEVPEEDEKSNKVVLVVQPGMSSGEISAILEAEGIIQNKKDLDTYLADNNLSSRIQIGSYTLSKDMTLAEIAKVLTK</sequence>
<evidence type="ECO:0000256" key="1">
    <source>
        <dbReference type="SAM" id="MobiDB-lite"/>
    </source>
</evidence>